<dbReference type="SUPFAM" id="SSF49785">
    <property type="entry name" value="Galactose-binding domain-like"/>
    <property type="match status" value="2"/>
</dbReference>
<dbReference type="PANTHER" id="PTHR45713">
    <property type="entry name" value="FTP DOMAIN-CONTAINING PROTEIN"/>
    <property type="match status" value="1"/>
</dbReference>
<sequence length="473" mass="51789">MTPTDKVEIAKLSSRLEELRNEWARLSELQMAAGSKSLNPIPRPARIIQDRTLASRSLITSSVGWPSPPAPRPPRPPTDGNLALRKQVYASYTYDAHQAVDGSMSTETYVRGLEYQDPTSCWLSVDLGGVWDISRVLLWPSQNDYGSSFDNAEVRVGLRAITSLIDASAILDNQLVWKQDGSSGGGSTGTAWAPFIINLQQSPVKGRWVTVQNFPSYRLFSVVDFRLAEIEVYGTPNTSPLPPSPPPIPPLPSPPRPPPSPAPRPPRPPTDGNLALRKQVYASYTYDAHQAVDGSMSTETYVRGLEYQDPTSCWLSVDLGGVWDISRVLLWPSQNDYGSSFDNAEVRVGLRAITSLIDASAILDNQLVWKQDGSSGGGSTGTAWAPFIINLQQSPVKGRWVTVQNFPSYRLFSVVDFRLAEIEVYGTPNTSPLPPSPPPIPPLPSPPRPPPSPAPRPPRPPTDVVMMQHAKMQ</sequence>
<reference evidence="2" key="1">
    <citation type="journal article" date="2021" name="Proc. Natl. Acad. Sci. U.S.A.">
        <title>Three genomes in the algal genus Volvox reveal the fate of a haploid sex-determining region after a transition to homothallism.</title>
        <authorList>
            <person name="Yamamoto K."/>
            <person name="Hamaji T."/>
            <person name="Kawai-Toyooka H."/>
            <person name="Matsuzaki R."/>
            <person name="Takahashi F."/>
            <person name="Nishimura Y."/>
            <person name="Kawachi M."/>
            <person name="Noguchi H."/>
            <person name="Minakuchi Y."/>
            <person name="Umen J.G."/>
            <person name="Toyoda A."/>
            <person name="Nozaki H."/>
        </authorList>
    </citation>
    <scope>NUCLEOTIDE SEQUENCE</scope>
    <source>
        <strain evidence="2">NIES-3785</strain>
    </source>
</reference>
<evidence type="ECO:0000256" key="1">
    <source>
        <dbReference type="SAM" id="MobiDB-lite"/>
    </source>
</evidence>
<protein>
    <recommendedName>
        <fullName evidence="4">F5/8 type C domain-containing protein</fullName>
    </recommendedName>
</protein>
<feature type="compositionally biased region" description="Pro residues" evidence="1">
    <location>
        <begin position="239"/>
        <end position="269"/>
    </location>
</feature>
<dbReference type="PANTHER" id="PTHR45713:SF6">
    <property type="entry name" value="F5_8 TYPE C DOMAIN-CONTAINING PROTEIN"/>
    <property type="match status" value="1"/>
</dbReference>
<evidence type="ECO:0000313" key="3">
    <source>
        <dbReference type="Proteomes" id="UP000722791"/>
    </source>
</evidence>
<accession>A0A8J4DHW0</accession>
<evidence type="ECO:0000313" key="2">
    <source>
        <dbReference type="EMBL" id="GIL99800.1"/>
    </source>
</evidence>
<organism evidence="2 3">
    <name type="scientific">Volvox reticuliferus</name>
    <dbReference type="NCBI Taxonomy" id="1737510"/>
    <lineage>
        <taxon>Eukaryota</taxon>
        <taxon>Viridiplantae</taxon>
        <taxon>Chlorophyta</taxon>
        <taxon>core chlorophytes</taxon>
        <taxon>Chlorophyceae</taxon>
        <taxon>CS clade</taxon>
        <taxon>Chlamydomonadales</taxon>
        <taxon>Volvocaceae</taxon>
        <taxon>Volvox</taxon>
    </lineage>
</organism>
<feature type="compositionally biased region" description="Pro residues" evidence="1">
    <location>
        <begin position="66"/>
        <end position="77"/>
    </location>
</feature>
<feature type="region of interest" description="Disordered" evidence="1">
    <location>
        <begin position="60"/>
        <end position="79"/>
    </location>
</feature>
<gene>
    <name evidence="2" type="ORF">Vretimale_4779</name>
</gene>
<dbReference type="Gene3D" id="2.60.120.260">
    <property type="entry name" value="Galactose-binding domain-like"/>
    <property type="match status" value="2"/>
</dbReference>
<comment type="caution">
    <text evidence="2">The sequence shown here is derived from an EMBL/GenBank/DDBJ whole genome shotgun (WGS) entry which is preliminary data.</text>
</comment>
<feature type="region of interest" description="Disordered" evidence="1">
    <location>
        <begin position="235"/>
        <end position="272"/>
    </location>
</feature>
<dbReference type="PRINTS" id="PR01217">
    <property type="entry name" value="PRICHEXTENSN"/>
</dbReference>
<dbReference type="InterPro" id="IPR008979">
    <property type="entry name" value="Galactose-bd-like_sf"/>
</dbReference>
<dbReference type="Proteomes" id="UP000722791">
    <property type="component" value="Unassembled WGS sequence"/>
</dbReference>
<dbReference type="InterPro" id="IPR051941">
    <property type="entry name" value="BG_Antigen-Binding_Lectin"/>
</dbReference>
<feature type="compositionally biased region" description="Pro residues" evidence="1">
    <location>
        <begin position="431"/>
        <end position="461"/>
    </location>
</feature>
<dbReference type="EMBL" id="BNCQ01000006">
    <property type="protein sequence ID" value="GIL99800.1"/>
    <property type="molecule type" value="Genomic_DNA"/>
</dbReference>
<dbReference type="AlphaFoldDB" id="A0A8J4DHW0"/>
<name>A0A8J4DHW0_9CHLO</name>
<evidence type="ECO:0008006" key="4">
    <source>
        <dbReference type="Google" id="ProtNLM"/>
    </source>
</evidence>
<proteinExistence type="predicted"/>
<feature type="region of interest" description="Disordered" evidence="1">
    <location>
        <begin position="427"/>
        <end position="473"/>
    </location>
</feature>